<organism evidence="3 4">
    <name type="scientific">Colletotrichum godetiae</name>
    <dbReference type="NCBI Taxonomy" id="1209918"/>
    <lineage>
        <taxon>Eukaryota</taxon>
        <taxon>Fungi</taxon>
        <taxon>Dikarya</taxon>
        <taxon>Ascomycota</taxon>
        <taxon>Pezizomycotina</taxon>
        <taxon>Sordariomycetes</taxon>
        <taxon>Hypocreomycetidae</taxon>
        <taxon>Glomerellales</taxon>
        <taxon>Glomerellaceae</taxon>
        <taxon>Colletotrichum</taxon>
        <taxon>Colletotrichum acutatum species complex</taxon>
    </lineage>
</organism>
<dbReference type="EMBL" id="JAHMHR010000001">
    <property type="protein sequence ID" value="KAK1701197.1"/>
    <property type="molecule type" value="Genomic_DNA"/>
</dbReference>
<keyword evidence="4" id="KW-1185">Reference proteome</keyword>
<evidence type="ECO:0000256" key="2">
    <source>
        <dbReference type="SAM" id="Phobius"/>
    </source>
</evidence>
<protein>
    <submittedName>
        <fullName evidence="3">Uncharacterized protein</fullName>
    </submittedName>
</protein>
<keyword evidence="2" id="KW-1133">Transmembrane helix</keyword>
<keyword evidence="2" id="KW-0472">Membrane</keyword>
<feature type="compositionally biased region" description="Basic and acidic residues" evidence="1">
    <location>
        <begin position="130"/>
        <end position="152"/>
    </location>
</feature>
<reference evidence="3" key="1">
    <citation type="submission" date="2021-06" db="EMBL/GenBank/DDBJ databases">
        <title>Comparative genomics, transcriptomics and evolutionary studies reveal genomic signatures of adaptation to plant cell wall in hemibiotrophic fungi.</title>
        <authorList>
            <consortium name="DOE Joint Genome Institute"/>
            <person name="Baroncelli R."/>
            <person name="Diaz J.F."/>
            <person name="Benocci T."/>
            <person name="Peng M."/>
            <person name="Battaglia E."/>
            <person name="Haridas S."/>
            <person name="Andreopoulos W."/>
            <person name="Labutti K."/>
            <person name="Pangilinan J."/>
            <person name="Floch G.L."/>
            <person name="Makela M.R."/>
            <person name="Henrissat B."/>
            <person name="Grigoriev I.V."/>
            <person name="Crouch J.A."/>
            <person name="De Vries R.P."/>
            <person name="Sukno S.A."/>
            <person name="Thon M.R."/>
        </authorList>
    </citation>
    <scope>NUCLEOTIDE SEQUENCE</scope>
    <source>
        <strain evidence="3">CBS 193.32</strain>
    </source>
</reference>
<feature type="region of interest" description="Disordered" evidence="1">
    <location>
        <begin position="93"/>
        <end position="179"/>
    </location>
</feature>
<feature type="transmembrane region" description="Helical" evidence="2">
    <location>
        <begin position="12"/>
        <end position="32"/>
    </location>
</feature>
<sequence length="204" mass="23347">MVLLTSSQVSVLISSAIVVSCTAALFLSGYVIQQRTLSQLREAIKPESRPSPKASYYVPEHLKDAAGNKQNVPLYGANGKQEQIIIEVNPTVPEKQQQKQQQQQQTKKQKAGQKSAGWTSDMWQKMTGPPEKEDKGGVSREDLEKMNERERNINGWNVKDQANPDPEASNQKPISRAERRRLIKEELRRLSESEERVYYQRRLW</sequence>
<evidence type="ECO:0000256" key="1">
    <source>
        <dbReference type="SAM" id="MobiDB-lite"/>
    </source>
</evidence>
<comment type="caution">
    <text evidence="3">The sequence shown here is derived from an EMBL/GenBank/DDBJ whole genome shotgun (WGS) entry which is preliminary data.</text>
</comment>
<dbReference type="RefSeq" id="XP_060436952.1">
    <property type="nucleotide sequence ID" value="XM_060565436.1"/>
</dbReference>
<evidence type="ECO:0000313" key="4">
    <source>
        <dbReference type="Proteomes" id="UP001224890"/>
    </source>
</evidence>
<proteinExistence type="predicted"/>
<name>A0AAJ0B174_9PEZI</name>
<dbReference type="Proteomes" id="UP001224890">
    <property type="component" value="Unassembled WGS sequence"/>
</dbReference>
<accession>A0AAJ0B174</accession>
<evidence type="ECO:0000313" key="3">
    <source>
        <dbReference type="EMBL" id="KAK1701197.1"/>
    </source>
</evidence>
<dbReference type="AlphaFoldDB" id="A0AAJ0B174"/>
<gene>
    <name evidence="3" type="ORF">BDP55DRAFT_11876</name>
</gene>
<dbReference type="GeneID" id="85449962"/>
<keyword evidence="2" id="KW-0812">Transmembrane</keyword>